<dbReference type="STRING" id="207559.Dde_1499"/>
<proteinExistence type="predicted"/>
<name>Q311U8_OLEA2</name>
<organism evidence="1 2">
    <name type="scientific">Oleidesulfovibrio alaskensis (strain ATCC BAA-1058 / DSM 17464 / G20)</name>
    <name type="common">Desulfovibrio alaskensis</name>
    <dbReference type="NCBI Taxonomy" id="207559"/>
    <lineage>
        <taxon>Bacteria</taxon>
        <taxon>Pseudomonadati</taxon>
        <taxon>Thermodesulfobacteriota</taxon>
        <taxon>Desulfovibrionia</taxon>
        <taxon>Desulfovibrionales</taxon>
        <taxon>Desulfovibrionaceae</taxon>
        <taxon>Oleidesulfovibrio</taxon>
    </lineage>
</organism>
<dbReference type="EMBL" id="CP000112">
    <property type="protein sequence ID" value="ABB38298.1"/>
    <property type="molecule type" value="Genomic_DNA"/>
</dbReference>
<protein>
    <submittedName>
        <fullName evidence="1">Uncharacterized protein</fullName>
    </submittedName>
</protein>
<accession>Q311U8</accession>
<reference evidence="1 2" key="1">
    <citation type="journal article" date="2011" name="J. Bacteriol.">
        <title>Complete genome sequence and updated annotation of Desulfovibrio alaskensis G20.</title>
        <authorList>
            <person name="Hauser L.J."/>
            <person name="Land M.L."/>
            <person name="Brown S.D."/>
            <person name="Larimer F."/>
            <person name="Keller K.L."/>
            <person name="Rapp-Giles B.J."/>
            <person name="Price M.N."/>
            <person name="Lin M."/>
            <person name="Bruce D.C."/>
            <person name="Detter J.C."/>
            <person name="Tapia R."/>
            <person name="Han C.S."/>
            <person name="Goodwin L.A."/>
            <person name="Cheng J.F."/>
            <person name="Pitluck S."/>
            <person name="Copeland A."/>
            <person name="Lucas S."/>
            <person name="Nolan M."/>
            <person name="Lapidus A.L."/>
            <person name="Palumbo A.V."/>
            <person name="Wall J.D."/>
        </authorList>
    </citation>
    <scope>NUCLEOTIDE SEQUENCE [LARGE SCALE GENOMIC DNA]</scope>
    <source>
        <strain evidence="2">ATCC BAA 1058 / DSM 17464 / G20</strain>
    </source>
</reference>
<gene>
    <name evidence="1" type="ordered locus">Dde_1499</name>
</gene>
<dbReference type="AlphaFoldDB" id="Q311U8"/>
<keyword evidence="2" id="KW-1185">Reference proteome</keyword>
<sequence length="203" mass="22755">MGTAFHQGALDNFCALYAVVNAFCRTHALTAFQARRMFHDTLLRLAQDDEVFTAAVTAATDYTGIVHDMLEWYGAGLFPLHVQSAFADEPAGESDFWSMAADWLAAGARRTMLLRFMRYVPGQDAPVVRHWTAADRLLGDSLFLLDSSRDSGALHVLLRHQVTCFRERVNEERFVRIIPSSCLLLQGLDAPPPRGMSISRPRR</sequence>
<dbReference type="eggNOG" id="ENOG5031KRK">
    <property type="taxonomic scope" value="Bacteria"/>
</dbReference>
<dbReference type="KEGG" id="dde:Dde_1499"/>
<dbReference type="HOGENOM" id="CLU_098577_0_0_7"/>
<evidence type="ECO:0000313" key="1">
    <source>
        <dbReference type="EMBL" id="ABB38298.1"/>
    </source>
</evidence>
<evidence type="ECO:0000313" key="2">
    <source>
        <dbReference type="Proteomes" id="UP000002710"/>
    </source>
</evidence>
<dbReference type="RefSeq" id="WP_011367464.1">
    <property type="nucleotide sequence ID" value="NC_007519.1"/>
</dbReference>
<dbReference type="Proteomes" id="UP000002710">
    <property type="component" value="Chromosome"/>
</dbReference>